<dbReference type="EMBL" id="SLXJ01000001">
    <property type="protein sequence ID" value="TCP18866.1"/>
    <property type="molecule type" value="Genomic_DNA"/>
</dbReference>
<evidence type="ECO:0000313" key="3">
    <source>
        <dbReference type="Proteomes" id="UP000295537"/>
    </source>
</evidence>
<evidence type="ECO:0000259" key="1">
    <source>
        <dbReference type="Pfam" id="PF01755"/>
    </source>
</evidence>
<comment type="caution">
    <text evidence="2">The sequence shown here is derived from an EMBL/GenBank/DDBJ whole genome shotgun (WGS) entry which is preliminary data.</text>
</comment>
<keyword evidence="3" id="KW-1185">Reference proteome</keyword>
<dbReference type="GO" id="GO:0016740">
    <property type="term" value="F:transferase activity"/>
    <property type="evidence" value="ECO:0007669"/>
    <property type="project" value="UniProtKB-KW"/>
</dbReference>
<dbReference type="Proteomes" id="UP000295537">
    <property type="component" value="Unassembled WGS sequence"/>
</dbReference>
<proteinExistence type="predicted"/>
<feature type="domain" description="Glycosyl transferase family 25" evidence="1">
    <location>
        <begin position="2"/>
        <end position="187"/>
    </location>
</feature>
<evidence type="ECO:0000313" key="2">
    <source>
        <dbReference type="EMBL" id="TCP18866.1"/>
    </source>
</evidence>
<keyword evidence="2" id="KW-0808">Transferase</keyword>
<organism evidence="2 3">
    <name type="scientific">Nicoletella semolina</name>
    <dbReference type="NCBI Taxonomy" id="271160"/>
    <lineage>
        <taxon>Bacteria</taxon>
        <taxon>Pseudomonadati</taxon>
        <taxon>Pseudomonadota</taxon>
        <taxon>Gammaproteobacteria</taxon>
        <taxon>Pasteurellales</taxon>
        <taxon>Pasteurellaceae</taxon>
        <taxon>Nicoletella</taxon>
    </lineage>
</organism>
<gene>
    <name evidence="2" type="ORF">EV693_101132</name>
</gene>
<accession>A0A4V6NQD3</accession>
<dbReference type="CDD" id="cd06532">
    <property type="entry name" value="Glyco_transf_25"/>
    <property type="match status" value="1"/>
</dbReference>
<dbReference type="Pfam" id="PF01755">
    <property type="entry name" value="Glyco_transf_25"/>
    <property type="match status" value="1"/>
</dbReference>
<dbReference type="AlphaFoldDB" id="A0A4V6NQD3"/>
<name>A0A4V6NQD3_9PAST</name>
<dbReference type="RefSeq" id="WP_132500471.1">
    <property type="nucleotide sequence ID" value="NZ_LVXA01000001.1"/>
</dbReference>
<reference evidence="2 3" key="1">
    <citation type="submission" date="2019-03" db="EMBL/GenBank/DDBJ databases">
        <title>Genomic Encyclopedia of Type Strains, Phase IV (KMG-IV): sequencing the most valuable type-strain genomes for metagenomic binning, comparative biology and taxonomic classification.</title>
        <authorList>
            <person name="Goeker M."/>
        </authorList>
    </citation>
    <scope>NUCLEOTIDE SEQUENCE [LARGE SCALE GENOMIC DNA]</scope>
    <source>
        <strain evidence="2 3">DSM 16380</strain>
    </source>
</reference>
<protein>
    <submittedName>
        <fullName evidence="2">Glycosyl transferase family 25</fullName>
    </submittedName>
</protein>
<dbReference type="InterPro" id="IPR002654">
    <property type="entry name" value="Glyco_trans_25"/>
</dbReference>
<sequence length="258" mass="30142">MKKYLISLEKDQQRRELFFRQSNNDDFIIFQAVNTMNEALSDLHKRFDLSKFLQHYGRNVTKGEVGCTLSHLGVYRMIIEDRDIRDDEYSLICEDDALFTKGFYSYLGHILLSSFSGDIVILGQSKINHFNDIELEINYPITFNFLQKEIKNTPFRLAYPYKNYFAGTVCYLIKKSSAAKILGQCELYLPYWLADDFVLFGNTFNLDTKVIRPLMAIENPILNSNLSQARGEIKQNTIKKWLKYPVKKLLAIIKNLKK</sequence>
<dbReference type="OrthoDB" id="9816113at2"/>